<name>A0A5A9NZE5_9TELE</name>
<dbReference type="InterPro" id="IPR017998">
    <property type="entry name" value="Chaperone_TCP-1"/>
</dbReference>
<keyword evidence="3 5" id="KW-0067">ATP-binding</keyword>
<keyword evidence="8" id="KW-1185">Reference proteome</keyword>
<reference evidence="7 8" key="1">
    <citation type="journal article" date="2019" name="Mol. Ecol. Resour.">
        <title>Chromosome-level genome assembly of Triplophysa tibetana, a fish adapted to the harsh high-altitude environment of the Tibetan Plateau.</title>
        <authorList>
            <person name="Yang X."/>
            <person name="Liu H."/>
            <person name="Ma Z."/>
            <person name="Zou Y."/>
            <person name="Zou M."/>
            <person name="Mao Y."/>
            <person name="Li X."/>
            <person name="Wang H."/>
            <person name="Chen T."/>
            <person name="Wang W."/>
            <person name="Yang R."/>
        </authorList>
    </citation>
    <scope>NUCLEOTIDE SEQUENCE [LARGE SCALE GENOMIC DNA]</scope>
    <source>
        <strain evidence="7">TTIB1903HZAU</strain>
        <tissue evidence="7">Muscle</tissue>
    </source>
</reference>
<dbReference type="Gene3D" id="3.30.260.10">
    <property type="entry name" value="TCP-1-like chaperonin intermediate domain"/>
    <property type="match status" value="1"/>
</dbReference>
<organism evidence="7 8">
    <name type="scientific">Triplophysa tibetana</name>
    <dbReference type="NCBI Taxonomy" id="1572043"/>
    <lineage>
        <taxon>Eukaryota</taxon>
        <taxon>Metazoa</taxon>
        <taxon>Chordata</taxon>
        <taxon>Craniata</taxon>
        <taxon>Vertebrata</taxon>
        <taxon>Euteleostomi</taxon>
        <taxon>Actinopterygii</taxon>
        <taxon>Neopterygii</taxon>
        <taxon>Teleostei</taxon>
        <taxon>Ostariophysi</taxon>
        <taxon>Cypriniformes</taxon>
        <taxon>Nemacheilidae</taxon>
        <taxon>Triplophysa</taxon>
    </lineage>
</organism>
<dbReference type="InterPro" id="IPR002423">
    <property type="entry name" value="Cpn60/GroEL/TCP-1"/>
</dbReference>
<dbReference type="Proteomes" id="UP000324632">
    <property type="component" value="Chromosome 11"/>
</dbReference>
<dbReference type="PANTHER" id="PTHR14667:SF2">
    <property type="entry name" value="BARDET-BIEDL SYNDROME 10 PROTEIN"/>
    <property type="match status" value="1"/>
</dbReference>
<evidence type="ECO:0000256" key="4">
    <source>
        <dbReference type="ARBA" id="ARBA00023186"/>
    </source>
</evidence>
<comment type="caution">
    <text evidence="7">The sequence shown here is derived from an EMBL/GenBank/DDBJ whole genome shotgun (WGS) entry which is preliminary data.</text>
</comment>
<evidence type="ECO:0000256" key="2">
    <source>
        <dbReference type="ARBA" id="ARBA00022741"/>
    </source>
</evidence>
<dbReference type="InterPro" id="IPR027410">
    <property type="entry name" value="TCP-1-like_intermed_sf"/>
</dbReference>
<keyword evidence="4 5" id="KW-0143">Chaperone</keyword>
<evidence type="ECO:0000256" key="1">
    <source>
        <dbReference type="ARBA" id="ARBA00008020"/>
    </source>
</evidence>
<dbReference type="SUPFAM" id="SSF48592">
    <property type="entry name" value="GroEL equatorial domain-like"/>
    <property type="match status" value="1"/>
</dbReference>
<dbReference type="Pfam" id="PF00118">
    <property type="entry name" value="Cpn60_TCP1"/>
    <property type="match status" value="1"/>
</dbReference>
<dbReference type="InterPro" id="IPR027413">
    <property type="entry name" value="GROEL-like_equatorial_sf"/>
</dbReference>
<proteinExistence type="inferred from homology"/>
<dbReference type="PANTHER" id="PTHR14667">
    <property type="entry name" value="BARDET-BIEDL SYNDROME 10 PROTEIN"/>
    <property type="match status" value="1"/>
</dbReference>
<dbReference type="AlphaFoldDB" id="A0A5A9NZE5"/>
<dbReference type="GO" id="GO:0005524">
    <property type="term" value="F:ATP binding"/>
    <property type="evidence" value="ECO:0007669"/>
    <property type="project" value="UniProtKB-KW"/>
</dbReference>
<gene>
    <name evidence="7" type="ORF">E1301_Tti008767</name>
</gene>
<evidence type="ECO:0000256" key="6">
    <source>
        <dbReference type="SAM" id="MobiDB-lite"/>
    </source>
</evidence>
<dbReference type="InterPro" id="IPR042619">
    <property type="entry name" value="BBS10"/>
</dbReference>
<comment type="similarity">
    <text evidence="1 5">Belongs to the TCP-1 chaperonin family.</text>
</comment>
<dbReference type="InterPro" id="IPR027409">
    <property type="entry name" value="GroEL-like_apical_dom_sf"/>
</dbReference>
<evidence type="ECO:0000256" key="3">
    <source>
        <dbReference type="ARBA" id="ARBA00022840"/>
    </source>
</evidence>
<keyword evidence="2 5" id="KW-0547">Nucleotide-binding</keyword>
<accession>A0A5A9NZE5</accession>
<evidence type="ECO:0000256" key="5">
    <source>
        <dbReference type="RuleBase" id="RU004187"/>
    </source>
</evidence>
<dbReference type="GO" id="GO:0140662">
    <property type="term" value="F:ATP-dependent protein folding chaperone"/>
    <property type="evidence" value="ECO:0007669"/>
    <property type="project" value="InterPro"/>
</dbReference>
<sequence length="605" mass="66959">MHEECVSLQQSLCVVEVLECVVRRCVGPGGGSVLLTRDTGEIIITRHGQRILNTLHLEHPMARMVLDCVSAHSQVTADGTKSFILLLAALLRGIQNLSDKHGRGHSTAPYLRNLAHRLLAFSYKEFDDIITHKILPNAYFYCNRHGYKSSSILDLLVGGYIAGRLGIGQADILRRVLCEFYHKVSQGQDGVKTITFLHSHFSLLHTTVTGLPIGCSEVIEGLVVTRDWSVWTDPNGSAKALIIHESLGSCLIGASNNISLCVQHDWLSRTDRALEQKLASVLQLQVRVLLSSVKQPETVLQWARLNHIALLECVDSAQLDLLCRISGTETVPHPSLQHLLMLKFCSRVQLGGHRYACLGTFSQGVPQTHTLVLCGPAPGLLDQIVCVSRGAFTLLEHLCQSLISTQLNEYTNSETDNIRETQENCESSVLVSSQPQRSDLDLSQSFLSSQDLWGRIMRAGGVIPVGGTFEFLLHDFLLNARNRGDTESCRLLAEALLCVPRTLFSRRRFLDAQTHLISELKQMTNVQDLSKCSELKFRFNNGSTLPVCLESVSSKQQLVVSVLQCLNRLLCIGAILHTRTPLLTHPSTSSEDEEGETENLHLSDN</sequence>
<feature type="region of interest" description="Disordered" evidence="6">
    <location>
        <begin position="583"/>
        <end position="605"/>
    </location>
</feature>
<dbReference type="Gene3D" id="3.50.7.10">
    <property type="entry name" value="GroEL"/>
    <property type="match status" value="1"/>
</dbReference>
<evidence type="ECO:0000313" key="7">
    <source>
        <dbReference type="EMBL" id="KAA0715182.1"/>
    </source>
</evidence>
<dbReference type="PRINTS" id="PR00304">
    <property type="entry name" value="TCOMPLEXTCP1"/>
</dbReference>
<evidence type="ECO:0000313" key="8">
    <source>
        <dbReference type="Proteomes" id="UP000324632"/>
    </source>
</evidence>
<dbReference type="GO" id="GO:0051131">
    <property type="term" value="P:chaperone-mediated protein complex assembly"/>
    <property type="evidence" value="ECO:0007669"/>
    <property type="project" value="InterPro"/>
</dbReference>
<protein>
    <submittedName>
        <fullName evidence="7">Bardet-Biedl syndrome 10 protein</fullName>
    </submittedName>
</protein>
<dbReference type="OrthoDB" id="9393833at2759"/>
<dbReference type="Gene3D" id="1.10.560.10">
    <property type="entry name" value="GroEL-like equatorial domain"/>
    <property type="match status" value="1"/>
</dbReference>
<dbReference type="EMBL" id="SOYY01000011">
    <property type="protein sequence ID" value="KAA0715182.1"/>
    <property type="molecule type" value="Genomic_DNA"/>
</dbReference>